<evidence type="ECO:0000313" key="14">
    <source>
        <dbReference type="Proteomes" id="UP001190700"/>
    </source>
</evidence>
<evidence type="ECO:0000256" key="11">
    <source>
        <dbReference type="SAM" id="MobiDB-lite"/>
    </source>
</evidence>
<accession>A0AAE0FNW9</accession>
<name>A0AAE0FNW9_9CHLO</name>
<dbReference type="GO" id="GO:0009791">
    <property type="term" value="P:post-embryonic development"/>
    <property type="evidence" value="ECO:0007669"/>
    <property type="project" value="UniProtKB-ARBA"/>
</dbReference>
<dbReference type="SMART" id="SM00614">
    <property type="entry name" value="ZnF_BED"/>
    <property type="match status" value="1"/>
</dbReference>
<evidence type="ECO:0000256" key="10">
    <source>
        <dbReference type="SAM" id="Coils"/>
    </source>
</evidence>
<dbReference type="PROSITE" id="PS50808">
    <property type="entry name" value="ZF_BED"/>
    <property type="match status" value="1"/>
</dbReference>
<evidence type="ECO:0000256" key="6">
    <source>
        <dbReference type="ARBA" id="ARBA00023125"/>
    </source>
</evidence>
<protein>
    <recommendedName>
        <fullName evidence="12">BED-type domain-containing protein</fullName>
    </recommendedName>
</protein>
<sequence>MPAAAVAARPARVTRRSRKGSGSVVLVAQGKGAVKRTQKNPYDIAGSNAADTWEPEESLPGYATEIEEFRESQALTLEANQRKVESEKKEAARLKREREVNEEEASDLVEAKKGKTKRRSLAWDHFWVKKDDDTDKITAVVCKLCGPLSESIPYSGNTSNLRSHLAHSHKDAFCKLCIDEKGDKWPPGDSGCGGDASSGTLPSAGTISAMLPKSDTELKDIFHYIFQGSYTPPGYNTVVQHILELSAEASLRVQDALAVLFKEGILPSIAGDIWSQGGIAIFGILVYWLDRDFELHESLVSAFPFSDVRHNGVEISKATKVACAKMGIGRYEVGDDDVVKVDTVAANVHCTASDSASNIVSGWGEFDGHECNCHLLALSVLAYLKAEGVSKCFKKLRGMTGHFHHSVIGLKLLHACQARSSLKSSSPPQDNDTRSGWGGAFKQVNWFIENEAAIQLYDIENPRKAATAAPNPDGNVYRDHKQVDVEWDILRESRAILASARTCVDLLQGTKYVTSSLVLPLIGHLAYKLHKDTAVKFEGELAPILNEDVKAAREILHKDICKRYFNDFMDCKLEDFCVATFLDPRCKHFTFKYVTRWARGTLTAERAKAWAKGAWDGDWKPKPLEVDAVVVTPSIQTRKVGKPSVASFLDDSDEEEMLEPNELSADTFTSSSASDDFSKYMALPVASGDVNPSDWWRVHGAILPDLAKMARQFLAAPANTAGVERAFSACGQMHSDLRKCLSEGTIEHTLMAAMN</sequence>
<dbReference type="InterPro" id="IPR012337">
    <property type="entry name" value="RNaseH-like_sf"/>
</dbReference>
<gene>
    <name evidence="13" type="ORF">CYMTET_27968</name>
</gene>
<evidence type="ECO:0000256" key="2">
    <source>
        <dbReference type="ARBA" id="ARBA00022723"/>
    </source>
</evidence>
<dbReference type="PANTHER" id="PTHR46481:SF10">
    <property type="entry name" value="ZINC FINGER BED DOMAIN-CONTAINING PROTEIN 39"/>
    <property type="match status" value="1"/>
</dbReference>
<feature type="compositionally biased region" description="Low complexity" evidence="11">
    <location>
        <begin position="1"/>
        <end position="11"/>
    </location>
</feature>
<keyword evidence="8" id="KW-0539">Nucleus</keyword>
<comment type="caution">
    <text evidence="13">The sequence shown here is derived from an EMBL/GenBank/DDBJ whole genome shotgun (WGS) entry which is preliminary data.</text>
</comment>
<keyword evidence="5" id="KW-0805">Transcription regulation</keyword>
<evidence type="ECO:0000256" key="3">
    <source>
        <dbReference type="ARBA" id="ARBA00022771"/>
    </source>
</evidence>
<dbReference type="GO" id="GO:0008270">
    <property type="term" value="F:zinc ion binding"/>
    <property type="evidence" value="ECO:0007669"/>
    <property type="project" value="UniProtKB-KW"/>
</dbReference>
<dbReference type="SUPFAM" id="SSF53098">
    <property type="entry name" value="Ribonuclease H-like"/>
    <property type="match status" value="1"/>
</dbReference>
<evidence type="ECO:0000256" key="9">
    <source>
        <dbReference type="PROSITE-ProRule" id="PRU00027"/>
    </source>
</evidence>
<reference evidence="13 14" key="1">
    <citation type="journal article" date="2015" name="Genome Biol. Evol.">
        <title>Comparative Genomics of a Bacterivorous Green Alga Reveals Evolutionary Causalities and Consequences of Phago-Mixotrophic Mode of Nutrition.</title>
        <authorList>
            <person name="Burns J.A."/>
            <person name="Paasch A."/>
            <person name="Narechania A."/>
            <person name="Kim E."/>
        </authorList>
    </citation>
    <scope>NUCLEOTIDE SEQUENCE [LARGE SCALE GENOMIC DNA]</scope>
    <source>
        <strain evidence="13 14">PLY_AMNH</strain>
    </source>
</reference>
<dbReference type="AlphaFoldDB" id="A0AAE0FNW9"/>
<dbReference type="Pfam" id="PF05699">
    <property type="entry name" value="Dimer_Tnp_hAT"/>
    <property type="match status" value="1"/>
</dbReference>
<feature type="coiled-coil region" evidence="10">
    <location>
        <begin position="77"/>
        <end position="111"/>
    </location>
</feature>
<evidence type="ECO:0000313" key="13">
    <source>
        <dbReference type="EMBL" id="KAK3263214.1"/>
    </source>
</evidence>
<dbReference type="SUPFAM" id="SSF57667">
    <property type="entry name" value="beta-beta-alpha zinc fingers"/>
    <property type="match status" value="1"/>
</dbReference>
<keyword evidence="6" id="KW-0238">DNA-binding</keyword>
<evidence type="ECO:0000259" key="12">
    <source>
        <dbReference type="PROSITE" id="PS50808"/>
    </source>
</evidence>
<evidence type="ECO:0000256" key="7">
    <source>
        <dbReference type="ARBA" id="ARBA00023163"/>
    </source>
</evidence>
<dbReference type="EMBL" id="LGRX02015638">
    <property type="protein sequence ID" value="KAK3263214.1"/>
    <property type="molecule type" value="Genomic_DNA"/>
</dbReference>
<dbReference type="InterPro" id="IPR008906">
    <property type="entry name" value="HATC_C_dom"/>
</dbReference>
<dbReference type="InterPro" id="IPR052035">
    <property type="entry name" value="ZnF_BED_domain_contain"/>
</dbReference>
<keyword evidence="4" id="KW-0862">Zinc</keyword>
<comment type="subcellular location">
    <subcellularLocation>
        <location evidence="1">Nucleus</location>
    </subcellularLocation>
</comment>
<organism evidence="13 14">
    <name type="scientific">Cymbomonas tetramitiformis</name>
    <dbReference type="NCBI Taxonomy" id="36881"/>
    <lineage>
        <taxon>Eukaryota</taxon>
        <taxon>Viridiplantae</taxon>
        <taxon>Chlorophyta</taxon>
        <taxon>Pyramimonadophyceae</taxon>
        <taxon>Pyramimonadales</taxon>
        <taxon>Pyramimonadaceae</taxon>
        <taxon>Cymbomonas</taxon>
    </lineage>
</organism>
<dbReference type="PANTHER" id="PTHR46481">
    <property type="entry name" value="ZINC FINGER BED DOMAIN-CONTAINING PROTEIN 4"/>
    <property type="match status" value="1"/>
</dbReference>
<keyword evidence="14" id="KW-1185">Reference proteome</keyword>
<evidence type="ECO:0000256" key="8">
    <source>
        <dbReference type="ARBA" id="ARBA00023242"/>
    </source>
</evidence>
<dbReference type="Pfam" id="PF02892">
    <property type="entry name" value="zf-BED"/>
    <property type="match status" value="1"/>
</dbReference>
<feature type="domain" description="BED-type" evidence="12">
    <location>
        <begin position="117"/>
        <end position="176"/>
    </location>
</feature>
<evidence type="ECO:0000256" key="1">
    <source>
        <dbReference type="ARBA" id="ARBA00004123"/>
    </source>
</evidence>
<proteinExistence type="predicted"/>
<evidence type="ECO:0000256" key="4">
    <source>
        <dbReference type="ARBA" id="ARBA00022833"/>
    </source>
</evidence>
<dbReference type="InterPro" id="IPR003656">
    <property type="entry name" value="Znf_BED"/>
</dbReference>
<dbReference type="GO" id="GO:0046983">
    <property type="term" value="F:protein dimerization activity"/>
    <property type="evidence" value="ECO:0007669"/>
    <property type="project" value="InterPro"/>
</dbReference>
<dbReference type="GO" id="GO:0005634">
    <property type="term" value="C:nucleus"/>
    <property type="evidence" value="ECO:0007669"/>
    <property type="project" value="UniProtKB-SubCell"/>
</dbReference>
<keyword evidence="10" id="KW-0175">Coiled coil</keyword>
<keyword evidence="2" id="KW-0479">Metal-binding</keyword>
<keyword evidence="3 9" id="KW-0863">Zinc-finger</keyword>
<feature type="region of interest" description="Disordered" evidence="11">
    <location>
        <begin position="1"/>
        <end position="23"/>
    </location>
</feature>
<dbReference type="GO" id="GO:0003677">
    <property type="term" value="F:DNA binding"/>
    <property type="evidence" value="ECO:0007669"/>
    <property type="project" value="UniProtKB-KW"/>
</dbReference>
<evidence type="ECO:0000256" key="5">
    <source>
        <dbReference type="ARBA" id="ARBA00023015"/>
    </source>
</evidence>
<dbReference type="Proteomes" id="UP001190700">
    <property type="component" value="Unassembled WGS sequence"/>
</dbReference>
<dbReference type="InterPro" id="IPR036236">
    <property type="entry name" value="Znf_C2H2_sf"/>
</dbReference>
<keyword evidence="7" id="KW-0804">Transcription</keyword>